<organism evidence="1 2">
    <name type="scientific">Paenibacillus campinasensis</name>
    <dbReference type="NCBI Taxonomy" id="66347"/>
    <lineage>
        <taxon>Bacteria</taxon>
        <taxon>Bacillati</taxon>
        <taxon>Bacillota</taxon>
        <taxon>Bacilli</taxon>
        <taxon>Bacillales</taxon>
        <taxon>Paenibacillaceae</taxon>
        <taxon>Paenibacillus</taxon>
    </lineage>
</organism>
<reference evidence="1 2" key="1">
    <citation type="submission" date="2017-07" db="EMBL/GenBank/DDBJ databases">
        <title>Isolation and whole genome analysis of endospore-forming bacteria from heroin.</title>
        <authorList>
            <person name="Kalinowski J."/>
            <person name="Ahrens B."/>
            <person name="Al-Dilaimi A."/>
            <person name="Winkler A."/>
            <person name="Wibberg D."/>
            <person name="Schleenbecker U."/>
            <person name="Ruckert C."/>
            <person name="Wolfel R."/>
            <person name="Grass G."/>
        </authorList>
    </citation>
    <scope>NUCLEOTIDE SEQUENCE [LARGE SCALE GENOMIC DNA]</scope>
    <source>
        <strain evidence="1 2">7537-G1</strain>
    </source>
</reference>
<evidence type="ECO:0000313" key="1">
    <source>
        <dbReference type="EMBL" id="PAD78864.1"/>
    </source>
</evidence>
<dbReference type="EMBL" id="NPBY01000015">
    <property type="protein sequence ID" value="PAD78864.1"/>
    <property type="molecule type" value="Genomic_DNA"/>
</dbReference>
<dbReference type="Proteomes" id="UP000215596">
    <property type="component" value="Unassembled WGS sequence"/>
</dbReference>
<dbReference type="AlphaFoldDB" id="A0A268F0K8"/>
<evidence type="ECO:0000313" key="2">
    <source>
        <dbReference type="Proteomes" id="UP000215596"/>
    </source>
</evidence>
<accession>A0A268F0K8</accession>
<sequence length="65" mass="7094">SGKNEKAPESSFMKIPGLFCISVEISIPNRGTVIPADHLNRSQGHNFRVRVANIGTAMMGQDRVL</sequence>
<name>A0A268F0K8_9BACL</name>
<feature type="non-terminal residue" evidence="1">
    <location>
        <position position="1"/>
    </location>
</feature>
<gene>
    <name evidence="1" type="ORF">CHH67_05265</name>
</gene>
<proteinExistence type="predicted"/>
<protein>
    <submittedName>
        <fullName evidence="1">Uncharacterized protein</fullName>
    </submittedName>
</protein>
<comment type="caution">
    <text evidence="1">The sequence shown here is derived from an EMBL/GenBank/DDBJ whole genome shotgun (WGS) entry which is preliminary data.</text>
</comment>